<sequence>MEFIAGLVSRNGDFFRPLGRGAAEQRRRSDRVRGRSRRRGGPRLAAVGCRIRWEACLSWSRGSGYAAGVALAVSFSDTWYIIISEDYTNCRGDSVGSTPEICMNKEKLTFKSAFVQDGQIYATDQTWGLGLRDLSLFNTATLAKRGWGFLTTGSALWVLVVRGKYGERTDSSLTLSLKSTDSWQWKGIAKAWNRVAGGASWSVRNGNTVRFWEDRWLRGGEPLIRIATSMVDALAVGSRVKEYVSTDTGGWDWSRLEHMLDYTTLLKVAAHRPPAPELGDNNICWALEPSGAFSVKTAYAMLAEPQWNAEDSIWRYVWGWNRGLFAQDFVRQTEESKHIQVVASGFECANTSRTSCVKPRKEWRWVRWRRPPPGWIKVNTDGASRGNPGLAGAGGLICGDDGRWICGFVHNVGFATSTIAKLWGALVGLELAWDRGYRYVVLELDSQVVQRLLSNQPPTNSYLDPLVNNINNILYRDWHVEVSHTYQESNMCADWMARWATSFSLGSYFFVATPIGINALLEGNFVGASISRLCVV</sequence>
<feature type="domain" description="RNase H type-1" evidence="1">
    <location>
        <begin position="372"/>
        <end position="502"/>
    </location>
</feature>
<dbReference type="InterPro" id="IPR012337">
    <property type="entry name" value="RNaseH-like_sf"/>
</dbReference>
<reference evidence="2 3" key="1">
    <citation type="submission" date="2017-11" db="EMBL/GenBank/DDBJ databases">
        <title>De-novo sequencing of pomegranate (Punica granatum L.) genome.</title>
        <authorList>
            <person name="Akparov Z."/>
            <person name="Amiraslanov A."/>
            <person name="Hajiyeva S."/>
            <person name="Abbasov M."/>
            <person name="Kaur K."/>
            <person name="Hamwieh A."/>
            <person name="Solovyev V."/>
            <person name="Salamov A."/>
            <person name="Braich B."/>
            <person name="Kosarev P."/>
            <person name="Mahmoud A."/>
            <person name="Hajiyev E."/>
            <person name="Babayeva S."/>
            <person name="Izzatullayeva V."/>
            <person name="Mammadov A."/>
            <person name="Mammadov A."/>
            <person name="Sharifova S."/>
            <person name="Ojaghi J."/>
            <person name="Eynullazada K."/>
            <person name="Bayramov B."/>
            <person name="Abdulazimova A."/>
            <person name="Shahmuradov I."/>
        </authorList>
    </citation>
    <scope>NUCLEOTIDE SEQUENCE [LARGE SCALE GENOMIC DNA]</scope>
    <source>
        <strain evidence="3">cv. AG2017</strain>
        <tissue evidence="2">Leaf</tissue>
    </source>
</reference>
<dbReference type="PROSITE" id="PS50879">
    <property type="entry name" value="RNASE_H_1"/>
    <property type="match status" value="1"/>
</dbReference>
<dbReference type="PANTHER" id="PTHR47723:SF13">
    <property type="entry name" value="PUTATIVE-RELATED"/>
    <property type="match status" value="1"/>
</dbReference>
<dbReference type="CDD" id="cd06222">
    <property type="entry name" value="RNase_H_like"/>
    <property type="match status" value="1"/>
</dbReference>
<dbReference type="EMBL" id="PGOL01003903">
    <property type="protein sequence ID" value="PKI39106.1"/>
    <property type="molecule type" value="Genomic_DNA"/>
</dbReference>
<gene>
    <name evidence="2" type="ORF">CRG98_040530</name>
</gene>
<protein>
    <recommendedName>
        <fullName evidence="1">RNase H type-1 domain-containing protein</fullName>
    </recommendedName>
</protein>
<evidence type="ECO:0000259" key="1">
    <source>
        <dbReference type="PROSITE" id="PS50879"/>
    </source>
</evidence>
<dbReference type="Pfam" id="PF13456">
    <property type="entry name" value="RVT_3"/>
    <property type="match status" value="1"/>
</dbReference>
<dbReference type="GO" id="GO:0004523">
    <property type="term" value="F:RNA-DNA hybrid ribonuclease activity"/>
    <property type="evidence" value="ECO:0007669"/>
    <property type="project" value="InterPro"/>
</dbReference>
<dbReference type="PANTHER" id="PTHR47723">
    <property type="entry name" value="OS05G0353850 PROTEIN"/>
    <property type="match status" value="1"/>
</dbReference>
<dbReference type="AlphaFoldDB" id="A0A2I0I6R1"/>
<dbReference type="InterPro" id="IPR053151">
    <property type="entry name" value="RNase_H-like"/>
</dbReference>
<comment type="caution">
    <text evidence="2">The sequence shown here is derived from an EMBL/GenBank/DDBJ whole genome shotgun (WGS) entry which is preliminary data.</text>
</comment>
<organism evidence="2 3">
    <name type="scientific">Punica granatum</name>
    <name type="common">Pomegranate</name>
    <dbReference type="NCBI Taxonomy" id="22663"/>
    <lineage>
        <taxon>Eukaryota</taxon>
        <taxon>Viridiplantae</taxon>
        <taxon>Streptophyta</taxon>
        <taxon>Embryophyta</taxon>
        <taxon>Tracheophyta</taxon>
        <taxon>Spermatophyta</taxon>
        <taxon>Magnoliopsida</taxon>
        <taxon>eudicotyledons</taxon>
        <taxon>Gunneridae</taxon>
        <taxon>Pentapetalae</taxon>
        <taxon>rosids</taxon>
        <taxon>malvids</taxon>
        <taxon>Myrtales</taxon>
        <taxon>Lythraceae</taxon>
        <taxon>Punica</taxon>
    </lineage>
</organism>
<accession>A0A2I0I6R1</accession>
<dbReference type="InterPro" id="IPR044730">
    <property type="entry name" value="RNase_H-like_dom_plant"/>
</dbReference>
<keyword evidence="3" id="KW-1185">Reference proteome</keyword>
<dbReference type="GO" id="GO:0003676">
    <property type="term" value="F:nucleic acid binding"/>
    <property type="evidence" value="ECO:0007669"/>
    <property type="project" value="InterPro"/>
</dbReference>
<dbReference type="Proteomes" id="UP000233551">
    <property type="component" value="Unassembled WGS sequence"/>
</dbReference>
<dbReference type="STRING" id="22663.A0A2I0I6R1"/>
<proteinExistence type="predicted"/>
<evidence type="ECO:0000313" key="2">
    <source>
        <dbReference type="EMBL" id="PKI39106.1"/>
    </source>
</evidence>
<name>A0A2I0I6R1_PUNGR</name>
<dbReference type="Gene3D" id="3.30.420.10">
    <property type="entry name" value="Ribonuclease H-like superfamily/Ribonuclease H"/>
    <property type="match status" value="1"/>
</dbReference>
<dbReference type="SUPFAM" id="SSF53098">
    <property type="entry name" value="Ribonuclease H-like"/>
    <property type="match status" value="1"/>
</dbReference>
<dbReference type="InterPro" id="IPR002156">
    <property type="entry name" value="RNaseH_domain"/>
</dbReference>
<dbReference type="InterPro" id="IPR036397">
    <property type="entry name" value="RNaseH_sf"/>
</dbReference>
<evidence type="ECO:0000313" key="3">
    <source>
        <dbReference type="Proteomes" id="UP000233551"/>
    </source>
</evidence>